<dbReference type="OrthoDB" id="8434295at2759"/>
<dbReference type="AlphaFoldDB" id="U4UTB7"/>
<feature type="coiled-coil region" evidence="1">
    <location>
        <begin position="311"/>
        <end position="345"/>
    </location>
</feature>
<evidence type="ECO:0000256" key="1">
    <source>
        <dbReference type="SAM" id="Coils"/>
    </source>
</evidence>
<dbReference type="STRING" id="77166.U4UTB7"/>
<dbReference type="Gene3D" id="2.30.29.30">
    <property type="entry name" value="Pleckstrin-homology domain (PH domain)/Phosphotyrosine-binding domain (PTB)"/>
    <property type="match status" value="1"/>
</dbReference>
<evidence type="ECO:0000313" key="3">
    <source>
        <dbReference type="EMBL" id="ERL93421.1"/>
    </source>
</evidence>
<evidence type="ECO:0000313" key="4">
    <source>
        <dbReference type="Proteomes" id="UP000030742"/>
    </source>
</evidence>
<sequence length="483" mass="56298">MSTELFAKVLTANIGTLLDLYGVEKGLEHFRSTLSLSFDQYRFYLQNEVFSSLPAKLPLAELREYESRIAEVCWLVCRKRYLQRDHKVFTDDTVFQLYRIFCVLAELVPDNQTEHSYQVLIHPSEICSIAQTVTSSLGCIFDEDDFTSLSISMGNVRLTPFIAVIESRCLTGIKDSKAIKEAIIDVYQKIVEDVIKKGYLTKRGYIFPSMREFWFVLRPSELSYYKNRSEKDKSGALPIEVGSRVEATTGYRIILHTPERNFELGAPDHMTRLQWISALQLAADHSGGHQTYGRLQVAKRRIQRQGRVQEMLQAKTQLQQERTARQAAEGQAKELEALVKEDSKKDEEIVRALQARVLAEEWEKRDELERLQCEQKMLLDEERIKRQEYEARQREKEEQLRKQRLAQLEKERHALDDELKQAREKIVLSEGKKDFLEAKLYQYAPVLREGDRVRRAHSFMPSTKERPVLLEVRSATLRRSTKK</sequence>
<organism evidence="3 4">
    <name type="scientific">Dendroctonus ponderosae</name>
    <name type="common">Mountain pine beetle</name>
    <dbReference type="NCBI Taxonomy" id="77166"/>
    <lineage>
        <taxon>Eukaryota</taxon>
        <taxon>Metazoa</taxon>
        <taxon>Ecdysozoa</taxon>
        <taxon>Arthropoda</taxon>
        <taxon>Hexapoda</taxon>
        <taxon>Insecta</taxon>
        <taxon>Pterygota</taxon>
        <taxon>Neoptera</taxon>
        <taxon>Endopterygota</taxon>
        <taxon>Coleoptera</taxon>
        <taxon>Polyphaga</taxon>
        <taxon>Cucujiformia</taxon>
        <taxon>Curculionidae</taxon>
        <taxon>Scolytinae</taxon>
        <taxon>Dendroctonus</taxon>
    </lineage>
</organism>
<dbReference type="PANTHER" id="PTHR14383:SF5">
    <property type="entry name" value="RUN DOMAIN-CONTAINING PROTEIN"/>
    <property type="match status" value="1"/>
</dbReference>
<dbReference type="SUPFAM" id="SSF50729">
    <property type="entry name" value="PH domain-like"/>
    <property type="match status" value="1"/>
</dbReference>
<dbReference type="EMBL" id="KB632356">
    <property type="protein sequence ID" value="ERL93421.1"/>
    <property type="molecule type" value="Genomic_DNA"/>
</dbReference>
<dbReference type="PANTHER" id="PTHR14383">
    <property type="entry name" value="SWAP-70 RECOMBINASE"/>
    <property type="match status" value="1"/>
</dbReference>
<dbReference type="InterPro" id="IPR011993">
    <property type="entry name" value="PH-like_dom_sf"/>
</dbReference>
<reference evidence="3 4" key="1">
    <citation type="journal article" date="2013" name="Genome Biol.">
        <title>Draft genome of the mountain pine beetle, Dendroctonus ponderosae Hopkins, a major forest pest.</title>
        <authorList>
            <person name="Keeling C.I."/>
            <person name="Yuen M.M."/>
            <person name="Liao N.Y."/>
            <person name="Docking T.R."/>
            <person name="Chan S.K."/>
            <person name="Taylor G.A."/>
            <person name="Palmquist D.L."/>
            <person name="Jackman S.D."/>
            <person name="Nguyen A."/>
            <person name="Li M."/>
            <person name="Henderson H."/>
            <person name="Janes J.K."/>
            <person name="Zhao Y."/>
            <person name="Pandoh P."/>
            <person name="Moore R."/>
            <person name="Sperling F.A."/>
            <person name="Huber D.P."/>
            <person name="Birol I."/>
            <person name="Jones S.J."/>
            <person name="Bohlmann J."/>
        </authorList>
    </citation>
    <scope>NUCLEOTIDE SEQUENCE</scope>
</reference>
<keyword evidence="1" id="KW-0175">Coiled coil</keyword>
<feature type="domain" description="PH" evidence="2">
    <location>
        <begin position="193"/>
        <end position="284"/>
    </location>
</feature>
<dbReference type="Pfam" id="PF00169">
    <property type="entry name" value="PH"/>
    <property type="match status" value="1"/>
</dbReference>
<gene>
    <name evidence="3" type="ORF">D910_10713</name>
</gene>
<dbReference type="GO" id="GO:0005737">
    <property type="term" value="C:cytoplasm"/>
    <property type="evidence" value="ECO:0007669"/>
    <property type="project" value="TreeGrafter"/>
</dbReference>
<dbReference type="GO" id="GO:0005634">
    <property type="term" value="C:nucleus"/>
    <property type="evidence" value="ECO:0007669"/>
    <property type="project" value="TreeGrafter"/>
</dbReference>
<feature type="coiled-coil region" evidence="1">
    <location>
        <begin position="379"/>
        <end position="439"/>
    </location>
</feature>
<accession>U4UTB7</accession>
<protein>
    <recommendedName>
        <fullName evidence="2">PH domain-containing protein</fullName>
    </recommendedName>
</protein>
<dbReference type="InterPro" id="IPR057836">
    <property type="entry name" value="EF-hand_SWAP70_N"/>
</dbReference>
<name>U4UTB7_DENPD</name>
<dbReference type="Pfam" id="PF25530">
    <property type="entry name" value="EF-hand_SWAP70_N"/>
    <property type="match status" value="1"/>
</dbReference>
<dbReference type="InterPro" id="IPR001849">
    <property type="entry name" value="PH_domain"/>
</dbReference>
<dbReference type="Proteomes" id="UP000030742">
    <property type="component" value="Unassembled WGS sequence"/>
</dbReference>
<dbReference type="PROSITE" id="PS50003">
    <property type="entry name" value="PH_DOMAIN"/>
    <property type="match status" value="1"/>
</dbReference>
<dbReference type="SMART" id="SM00233">
    <property type="entry name" value="PH"/>
    <property type="match status" value="1"/>
</dbReference>
<evidence type="ECO:0000259" key="2">
    <source>
        <dbReference type="PROSITE" id="PS50003"/>
    </source>
</evidence>
<proteinExistence type="predicted"/>